<evidence type="ECO:0000259" key="1">
    <source>
        <dbReference type="Pfam" id="PF13480"/>
    </source>
</evidence>
<dbReference type="InterPro" id="IPR016181">
    <property type="entry name" value="Acyl_CoA_acyltransferase"/>
</dbReference>
<dbReference type="InterPro" id="IPR038740">
    <property type="entry name" value="BioF2-like_GNAT_dom"/>
</dbReference>
<dbReference type="SUPFAM" id="SSF55729">
    <property type="entry name" value="Acyl-CoA N-acyltransferases (Nat)"/>
    <property type="match status" value="1"/>
</dbReference>
<feature type="domain" description="BioF2-like acetyltransferase" evidence="1">
    <location>
        <begin position="147"/>
        <end position="281"/>
    </location>
</feature>
<evidence type="ECO:0000313" key="2">
    <source>
        <dbReference type="EMBL" id="GFJ88243.1"/>
    </source>
</evidence>
<sequence>MPRDVLTAELPDADCPDTYFTAGYGRASAIARGGDWHCLGWQDEILLPYVVNAVRDGMYDAASPYGYSGIHVAASRGADDLARFWQQVKEHWRDLGIVAMFFRFSPFDRESLHGVASLDDIALTRRGDTVAVKVDDGPDAVWNNLRSSCRRQIGKARRAGLTAQVRRALPADVEPGAPFRTLYEQTMKRVGSADGYLFADDYYLTLVNGLGEGLVIVEVKADDGRVVAASLVFAHRDRVHYHLAGSDGVSSAVGCNNLLLWTILSWAADSGRRWVHFGGGLRPDDSLFRFKETFGGCRKQFWTGAAVLDPAAYERLVHEHAAATGKTAAQLMESGYFPAYRFGKGLV</sequence>
<name>A0A6V8KSX4_9ACTN</name>
<proteinExistence type="predicted"/>
<dbReference type="Pfam" id="PF13480">
    <property type="entry name" value="Acetyltransf_6"/>
    <property type="match status" value="1"/>
</dbReference>
<organism evidence="2 3">
    <name type="scientific">Phytohabitans rumicis</name>
    <dbReference type="NCBI Taxonomy" id="1076125"/>
    <lineage>
        <taxon>Bacteria</taxon>
        <taxon>Bacillati</taxon>
        <taxon>Actinomycetota</taxon>
        <taxon>Actinomycetes</taxon>
        <taxon>Micromonosporales</taxon>
        <taxon>Micromonosporaceae</taxon>
    </lineage>
</organism>
<dbReference type="PANTHER" id="PTHR36174">
    <property type="entry name" value="LIPID II:GLYCINE GLYCYLTRANSFERASE"/>
    <property type="match status" value="1"/>
</dbReference>
<comment type="caution">
    <text evidence="2">The sequence shown here is derived from an EMBL/GenBank/DDBJ whole genome shotgun (WGS) entry which is preliminary data.</text>
</comment>
<reference evidence="2 3" key="2">
    <citation type="submission" date="2020-03" db="EMBL/GenBank/DDBJ databases">
        <authorList>
            <person name="Ichikawa N."/>
            <person name="Kimura A."/>
            <person name="Kitahashi Y."/>
            <person name="Uohara A."/>
        </authorList>
    </citation>
    <scope>NUCLEOTIDE SEQUENCE [LARGE SCALE GENOMIC DNA]</scope>
    <source>
        <strain evidence="2 3">NBRC 108638</strain>
    </source>
</reference>
<dbReference type="Gene3D" id="3.40.630.30">
    <property type="match status" value="1"/>
</dbReference>
<dbReference type="PANTHER" id="PTHR36174:SF1">
    <property type="entry name" value="LIPID II:GLYCINE GLYCYLTRANSFERASE"/>
    <property type="match status" value="1"/>
</dbReference>
<evidence type="ECO:0000313" key="3">
    <source>
        <dbReference type="Proteomes" id="UP000482960"/>
    </source>
</evidence>
<accession>A0A6V8KSX4</accession>
<dbReference type="AlphaFoldDB" id="A0A6V8KSX4"/>
<reference evidence="2 3" key="1">
    <citation type="submission" date="2020-03" db="EMBL/GenBank/DDBJ databases">
        <title>Whole genome shotgun sequence of Phytohabitans rumicis NBRC 108638.</title>
        <authorList>
            <person name="Komaki H."/>
            <person name="Tamura T."/>
        </authorList>
    </citation>
    <scope>NUCLEOTIDE SEQUENCE [LARGE SCALE GENOMIC DNA]</scope>
    <source>
        <strain evidence="2 3">NBRC 108638</strain>
    </source>
</reference>
<protein>
    <recommendedName>
        <fullName evidence="1">BioF2-like acetyltransferase domain-containing protein</fullName>
    </recommendedName>
</protein>
<dbReference type="EMBL" id="BLPG01000001">
    <property type="protein sequence ID" value="GFJ88243.1"/>
    <property type="molecule type" value="Genomic_DNA"/>
</dbReference>
<dbReference type="RefSeq" id="WP_345536140.1">
    <property type="nucleotide sequence ID" value="NZ_BAABJB010000006.1"/>
</dbReference>
<dbReference type="InterPro" id="IPR050644">
    <property type="entry name" value="PG_Glycine_Bridge_Synth"/>
</dbReference>
<keyword evidence="3" id="KW-1185">Reference proteome</keyword>
<gene>
    <name evidence="2" type="ORF">Prum_018850</name>
</gene>
<dbReference type="Proteomes" id="UP000482960">
    <property type="component" value="Unassembled WGS sequence"/>
</dbReference>